<comment type="caution">
    <text evidence="2">The sequence shown here is derived from an EMBL/GenBank/DDBJ whole genome shotgun (WGS) entry which is preliminary data.</text>
</comment>
<evidence type="ECO:0008006" key="4">
    <source>
        <dbReference type="Google" id="ProtNLM"/>
    </source>
</evidence>
<proteinExistence type="predicted"/>
<organism evidence="2 3">
    <name type="scientific">Blastopirellula marina</name>
    <dbReference type="NCBI Taxonomy" id="124"/>
    <lineage>
        <taxon>Bacteria</taxon>
        <taxon>Pseudomonadati</taxon>
        <taxon>Planctomycetota</taxon>
        <taxon>Planctomycetia</taxon>
        <taxon>Pirellulales</taxon>
        <taxon>Pirellulaceae</taxon>
        <taxon>Blastopirellula</taxon>
    </lineage>
</organism>
<accession>A0A2S8FJZ0</accession>
<gene>
    <name evidence="2" type="ORF">C5Y83_19235</name>
</gene>
<sequence>MANISQADIIASDQLTSNVFFGSGNSNANFTVSQDNGVEIGMRAKVRYPVPSNDDQSAMLGYDVDKGVYYFANTDNGSGRASWNLDWSVNSDFAGTTGNVLSDFAYNLTFLFDPQTGSTPSPSNINPVSNYYNDNSYGNNTTTSANDVQPGPLFMGFIPTPEYAVVLNNTYNVTQNSTNVGFSGVFPGLDVTAAGVYTIIFSVTDCSGLVASNQIQVYSGVEPPAAAPEPTSIAILGMGALGLAGGGLARRRLKKNRESANS</sequence>
<evidence type="ECO:0000313" key="3">
    <source>
        <dbReference type="Proteomes" id="UP000238322"/>
    </source>
</evidence>
<name>A0A2S8FJZ0_9BACT</name>
<dbReference type="Proteomes" id="UP000238322">
    <property type="component" value="Unassembled WGS sequence"/>
</dbReference>
<keyword evidence="1" id="KW-0472">Membrane</keyword>
<protein>
    <recommendedName>
        <fullName evidence="4">PEP-CTERM protein-sorting domain-containing protein</fullName>
    </recommendedName>
</protein>
<dbReference type="InterPro" id="IPR013424">
    <property type="entry name" value="Ice-binding_C"/>
</dbReference>
<reference evidence="2 3" key="1">
    <citation type="submission" date="2018-02" db="EMBL/GenBank/DDBJ databases">
        <title>Comparative genomes isolates from brazilian mangrove.</title>
        <authorList>
            <person name="Araujo J.E."/>
            <person name="Taketani R.G."/>
            <person name="Silva M.C.P."/>
            <person name="Loureco M.V."/>
            <person name="Andreote F.D."/>
        </authorList>
    </citation>
    <scope>NUCLEOTIDE SEQUENCE [LARGE SCALE GENOMIC DNA]</scope>
    <source>
        <strain evidence="2 3">Hex-1 MGV</strain>
    </source>
</reference>
<feature type="transmembrane region" description="Helical" evidence="1">
    <location>
        <begin position="231"/>
        <end position="249"/>
    </location>
</feature>
<dbReference type="AlphaFoldDB" id="A0A2S8FJZ0"/>
<dbReference type="EMBL" id="PUHY01000012">
    <property type="protein sequence ID" value="PQO32360.1"/>
    <property type="molecule type" value="Genomic_DNA"/>
</dbReference>
<keyword evidence="1" id="KW-1133">Transmembrane helix</keyword>
<keyword evidence="1" id="KW-0812">Transmembrane</keyword>
<dbReference type="NCBIfam" id="TIGR02595">
    <property type="entry name" value="PEP_CTERM"/>
    <property type="match status" value="1"/>
</dbReference>
<evidence type="ECO:0000256" key="1">
    <source>
        <dbReference type="SAM" id="Phobius"/>
    </source>
</evidence>
<evidence type="ECO:0000313" key="2">
    <source>
        <dbReference type="EMBL" id="PQO32360.1"/>
    </source>
</evidence>